<evidence type="ECO:0000313" key="2">
    <source>
        <dbReference type="EMBL" id="RDX73717.1"/>
    </source>
</evidence>
<feature type="domain" description="Retrotransposon gag" evidence="1">
    <location>
        <begin position="202"/>
        <end position="285"/>
    </location>
</feature>
<dbReference type="OrthoDB" id="686606at2759"/>
<reference evidence="2" key="1">
    <citation type="submission" date="2018-05" db="EMBL/GenBank/DDBJ databases">
        <title>Draft genome of Mucuna pruriens seed.</title>
        <authorList>
            <person name="Nnadi N.E."/>
            <person name="Vos R."/>
            <person name="Hasami M.H."/>
            <person name="Devisetty U.K."/>
            <person name="Aguiy J.C."/>
        </authorList>
    </citation>
    <scope>NUCLEOTIDE SEQUENCE [LARGE SCALE GENOMIC DNA]</scope>
    <source>
        <strain evidence="2">JCA_2017</strain>
    </source>
</reference>
<dbReference type="Proteomes" id="UP000257109">
    <property type="component" value="Unassembled WGS sequence"/>
</dbReference>
<comment type="caution">
    <text evidence="2">The sequence shown here is derived from an EMBL/GenBank/DDBJ whole genome shotgun (WGS) entry which is preliminary data.</text>
</comment>
<name>A0A371F625_MUCPR</name>
<evidence type="ECO:0000259" key="1">
    <source>
        <dbReference type="Pfam" id="PF03732"/>
    </source>
</evidence>
<sequence>MVNHGEQRVQEAREEVVFWKDRYVKKGKQSTSQHRYAMRPKLKVMENKLATGPWDKLNPATPPVLHPTTLKTRPMGCHTAGIPRLLLELGRQTKLACMRSKWPGLSPICRELLYPSRVPQLEEKWQSLEEQLHVMEGRDRYGLEAVELCLVLDVGLPTNFETPEFDKYKGSSYSRVHLAMYCRKMVAYIYDDKILIHCFQDSLIGAVLNWYVSLERGHIKTLRDLAEAFLKQYKYSEEMPPDCSWLQNMLKKEQEGFKEYAQRWRELAAQVQPPITEREMVTMFIDTFPFPYYDKVVGNVASSFADLVVVGERIELSIRNRKFAQSSNNVGFAKKPTPEKKKGETNAVLVEPEDQGRVQPTQNATNALCASIPTVNRCKSGCQLQASATKYRKSS</sequence>
<protein>
    <recommendedName>
        <fullName evidence="1">Retrotransposon gag domain-containing protein</fullName>
    </recommendedName>
</protein>
<gene>
    <name evidence="2" type="ORF">CR513_46641</name>
</gene>
<proteinExistence type="predicted"/>
<organism evidence="2 3">
    <name type="scientific">Mucuna pruriens</name>
    <name type="common">Velvet bean</name>
    <name type="synonym">Dolichos pruriens</name>
    <dbReference type="NCBI Taxonomy" id="157652"/>
    <lineage>
        <taxon>Eukaryota</taxon>
        <taxon>Viridiplantae</taxon>
        <taxon>Streptophyta</taxon>
        <taxon>Embryophyta</taxon>
        <taxon>Tracheophyta</taxon>
        <taxon>Spermatophyta</taxon>
        <taxon>Magnoliopsida</taxon>
        <taxon>eudicotyledons</taxon>
        <taxon>Gunneridae</taxon>
        <taxon>Pentapetalae</taxon>
        <taxon>rosids</taxon>
        <taxon>fabids</taxon>
        <taxon>Fabales</taxon>
        <taxon>Fabaceae</taxon>
        <taxon>Papilionoideae</taxon>
        <taxon>50 kb inversion clade</taxon>
        <taxon>NPAAA clade</taxon>
        <taxon>indigoferoid/millettioid clade</taxon>
        <taxon>Phaseoleae</taxon>
        <taxon>Mucuna</taxon>
    </lineage>
</organism>
<dbReference type="InterPro" id="IPR005162">
    <property type="entry name" value="Retrotrans_gag_dom"/>
</dbReference>
<dbReference type="EMBL" id="QJKJ01010431">
    <property type="protein sequence ID" value="RDX73717.1"/>
    <property type="molecule type" value="Genomic_DNA"/>
</dbReference>
<dbReference type="PANTHER" id="PTHR33223">
    <property type="entry name" value="CCHC-TYPE DOMAIN-CONTAINING PROTEIN"/>
    <property type="match status" value="1"/>
</dbReference>
<dbReference type="AlphaFoldDB" id="A0A371F625"/>
<dbReference type="Pfam" id="PF03732">
    <property type="entry name" value="Retrotrans_gag"/>
    <property type="match status" value="1"/>
</dbReference>
<evidence type="ECO:0000313" key="3">
    <source>
        <dbReference type="Proteomes" id="UP000257109"/>
    </source>
</evidence>
<accession>A0A371F625</accession>
<feature type="non-terminal residue" evidence="2">
    <location>
        <position position="1"/>
    </location>
</feature>
<keyword evidence="3" id="KW-1185">Reference proteome</keyword>
<dbReference type="PANTHER" id="PTHR33223:SF8">
    <property type="entry name" value="OS04G0172440 PROTEIN"/>
    <property type="match status" value="1"/>
</dbReference>